<dbReference type="AlphaFoldDB" id="A0A1H6HSZ4"/>
<gene>
    <name evidence="1" type="ORF">SAMN05421793_10217</name>
</gene>
<accession>A0A1H6HSZ4</accession>
<protein>
    <submittedName>
        <fullName evidence="1">Uncharacterized protein</fullName>
    </submittedName>
</protein>
<dbReference type="RefSeq" id="WP_089767776.1">
    <property type="nucleotide sequence ID" value="NZ_DAMBVG010000001.1"/>
</dbReference>
<organism evidence="1 2">
    <name type="scientific">Epilithonimonas hominis</name>
    <dbReference type="NCBI Taxonomy" id="420404"/>
    <lineage>
        <taxon>Bacteria</taxon>
        <taxon>Pseudomonadati</taxon>
        <taxon>Bacteroidota</taxon>
        <taxon>Flavobacteriia</taxon>
        <taxon>Flavobacteriales</taxon>
        <taxon>Weeksellaceae</taxon>
        <taxon>Chryseobacterium group</taxon>
        <taxon>Epilithonimonas</taxon>
    </lineage>
</organism>
<name>A0A1H6HSZ4_9FLAO</name>
<reference evidence="2" key="1">
    <citation type="submission" date="2016-10" db="EMBL/GenBank/DDBJ databases">
        <authorList>
            <person name="Varghese N."/>
            <person name="Submissions S."/>
        </authorList>
    </citation>
    <scope>NUCLEOTIDE SEQUENCE [LARGE SCALE GENOMIC DNA]</scope>
    <source>
        <strain evidence="2">DSM 19326</strain>
    </source>
</reference>
<keyword evidence="2" id="KW-1185">Reference proteome</keyword>
<dbReference type="Proteomes" id="UP000198555">
    <property type="component" value="Unassembled WGS sequence"/>
</dbReference>
<dbReference type="STRING" id="420404.SAMN05421793_10217"/>
<evidence type="ECO:0000313" key="1">
    <source>
        <dbReference type="EMBL" id="SEH38161.1"/>
    </source>
</evidence>
<evidence type="ECO:0000313" key="2">
    <source>
        <dbReference type="Proteomes" id="UP000198555"/>
    </source>
</evidence>
<proteinExistence type="predicted"/>
<dbReference type="EMBL" id="FNWX01000002">
    <property type="protein sequence ID" value="SEH38161.1"/>
    <property type="molecule type" value="Genomic_DNA"/>
</dbReference>
<sequence length="89" mass="10793">MLNFAEKIEILKEYLSEIKDNYADSFKTDIMLYFNDFEDVNSEDFKFLSELKSKEDIYKWVDKLTSKIVMKFNEDEEQISDFIFYALNQ</sequence>